<comment type="caution">
    <text evidence="8">The sequence shown here is derived from an EMBL/GenBank/DDBJ whole genome shotgun (WGS) entry which is preliminary data.</text>
</comment>
<dbReference type="PROSITE" id="PS00467">
    <property type="entry name" value="RIBOSOMAL_L2"/>
    <property type="match status" value="1"/>
</dbReference>
<dbReference type="Gene3D" id="2.40.50.140">
    <property type="entry name" value="Nucleic acid-binding proteins"/>
    <property type="match status" value="1"/>
</dbReference>
<comment type="function">
    <text evidence="4">One of the primary rRNA binding proteins. Required for association of the 30S and 50S subunits to form the 70S ribosome, for tRNA binding and peptide bond formation. It has been suggested to have peptidyltransferase activity; this is somewhat controversial. Makes several contacts with the 16S rRNA in the 70S ribosome.</text>
</comment>
<protein>
    <recommendedName>
        <fullName evidence="4">Large ribosomal subunit protein uL2</fullName>
    </recommendedName>
</protein>
<comment type="subunit">
    <text evidence="4">Part of the 50S ribosomal subunit. Forms a bridge to the 30S subunit in the 70S ribosome.</text>
</comment>
<dbReference type="RefSeq" id="WP_369329319.1">
    <property type="nucleotide sequence ID" value="NZ_JAULBC010000002.1"/>
</dbReference>
<dbReference type="InterPro" id="IPR022666">
    <property type="entry name" value="Ribosomal_uL2_RNA-bd_dom"/>
</dbReference>
<dbReference type="NCBIfam" id="TIGR01171">
    <property type="entry name" value="rplB_bact"/>
    <property type="match status" value="1"/>
</dbReference>
<keyword evidence="4" id="KW-0699">rRNA-binding</keyword>
<evidence type="ECO:0000313" key="8">
    <source>
        <dbReference type="EMBL" id="MEX6687918.1"/>
    </source>
</evidence>
<keyword evidence="4" id="KW-0694">RNA-binding</keyword>
<dbReference type="SMART" id="SM01382">
    <property type="entry name" value="Ribosomal_L2_C"/>
    <property type="match status" value="1"/>
</dbReference>
<dbReference type="InterPro" id="IPR022669">
    <property type="entry name" value="Ribosomal_uL2_C"/>
</dbReference>
<dbReference type="Gene3D" id="2.30.30.30">
    <property type="match status" value="1"/>
</dbReference>
<accession>A0ABV3ZHE4</accession>
<gene>
    <name evidence="4 8" type="primary">rplB</name>
    <name evidence="8" type="ORF">QTN47_10455</name>
</gene>
<dbReference type="PANTHER" id="PTHR13691:SF5">
    <property type="entry name" value="LARGE RIBOSOMAL SUBUNIT PROTEIN UL2M"/>
    <property type="match status" value="1"/>
</dbReference>
<dbReference type="SUPFAM" id="SSF50249">
    <property type="entry name" value="Nucleic acid-binding proteins"/>
    <property type="match status" value="1"/>
</dbReference>
<dbReference type="EMBL" id="JAULBC010000002">
    <property type="protein sequence ID" value="MEX6687918.1"/>
    <property type="molecule type" value="Genomic_DNA"/>
</dbReference>
<feature type="domain" description="Large ribosomal subunit protein uL2 C-terminal" evidence="6">
    <location>
        <begin position="124"/>
        <end position="251"/>
    </location>
</feature>
<evidence type="ECO:0000259" key="7">
    <source>
        <dbReference type="SMART" id="SM01383"/>
    </source>
</evidence>
<organism evidence="8 9">
    <name type="scientific">Danxiaibacter flavus</name>
    <dbReference type="NCBI Taxonomy" id="3049108"/>
    <lineage>
        <taxon>Bacteria</taxon>
        <taxon>Pseudomonadati</taxon>
        <taxon>Bacteroidota</taxon>
        <taxon>Chitinophagia</taxon>
        <taxon>Chitinophagales</taxon>
        <taxon>Chitinophagaceae</taxon>
        <taxon>Danxiaibacter</taxon>
    </lineage>
</organism>
<dbReference type="PANTHER" id="PTHR13691">
    <property type="entry name" value="RIBOSOMAL PROTEIN L2"/>
    <property type="match status" value="1"/>
</dbReference>
<dbReference type="InterPro" id="IPR014722">
    <property type="entry name" value="Rib_uL2_dom2"/>
</dbReference>
<dbReference type="InterPro" id="IPR002171">
    <property type="entry name" value="Ribosomal_uL2"/>
</dbReference>
<feature type="compositionally biased region" description="Basic residues" evidence="5">
    <location>
        <begin position="244"/>
        <end position="264"/>
    </location>
</feature>
<name>A0ABV3ZHE4_9BACT</name>
<dbReference type="Proteomes" id="UP001560573">
    <property type="component" value="Unassembled WGS sequence"/>
</dbReference>
<dbReference type="InterPro" id="IPR012340">
    <property type="entry name" value="NA-bd_OB-fold"/>
</dbReference>
<feature type="region of interest" description="Disordered" evidence="5">
    <location>
        <begin position="224"/>
        <end position="278"/>
    </location>
</feature>
<dbReference type="PIRSF" id="PIRSF002158">
    <property type="entry name" value="Ribosomal_L2"/>
    <property type="match status" value="1"/>
</dbReference>
<evidence type="ECO:0000313" key="9">
    <source>
        <dbReference type="Proteomes" id="UP001560573"/>
    </source>
</evidence>
<dbReference type="Gene3D" id="4.10.950.10">
    <property type="entry name" value="Ribosomal protein L2, domain 3"/>
    <property type="match status" value="1"/>
</dbReference>
<keyword evidence="2 4" id="KW-0689">Ribosomal protein</keyword>
<evidence type="ECO:0000256" key="2">
    <source>
        <dbReference type="ARBA" id="ARBA00022980"/>
    </source>
</evidence>
<dbReference type="Pfam" id="PF00181">
    <property type="entry name" value="Ribosomal_L2_N"/>
    <property type="match status" value="1"/>
</dbReference>
<dbReference type="InterPro" id="IPR005880">
    <property type="entry name" value="Ribosomal_uL2_bac/org-type"/>
</dbReference>
<dbReference type="GO" id="GO:0005840">
    <property type="term" value="C:ribosome"/>
    <property type="evidence" value="ECO:0007669"/>
    <property type="project" value="UniProtKB-KW"/>
</dbReference>
<dbReference type="InterPro" id="IPR014726">
    <property type="entry name" value="Ribosomal_uL2_dom3"/>
</dbReference>
<evidence type="ECO:0000256" key="1">
    <source>
        <dbReference type="ARBA" id="ARBA00005636"/>
    </source>
</evidence>
<proteinExistence type="inferred from homology"/>
<sequence>MALRKFKPVTAGTRWRIGNAYAEITTNEPEKSLLEPIHSTGGRNAQGRRAMRYMGGGNKKHYRVIDFKRNKRDIEATVVSIEYDPNRSAFISLLEYADGEKRYILAPQGIQVGQKIIAGNSVAPEIGNALQMKFMPLGTNIHNIELQPNQGGKLVRSAGASAQLTNKEEKYAVLKMPSGELRKILIECYATVGVVSNSDHNLETAGKAGRNRWKGVRPRVRGVAMNPVDHPMGGGEGRASGGHPRSRTGKYAKGLKTRSTHKGSSKLIIQRRDGSKLK</sequence>
<evidence type="ECO:0000256" key="4">
    <source>
        <dbReference type="HAMAP-Rule" id="MF_01320"/>
    </source>
</evidence>
<dbReference type="Pfam" id="PF03947">
    <property type="entry name" value="Ribosomal_L2_C"/>
    <property type="match status" value="1"/>
</dbReference>
<dbReference type="InterPro" id="IPR022671">
    <property type="entry name" value="Ribosomal_uL2_CS"/>
</dbReference>
<reference evidence="8 9" key="1">
    <citation type="submission" date="2023-07" db="EMBL/GenBank/DDBJ databases">
        <authorList>
            <person name="Lian W.-H."/>
        </authorList>
    </citation>
    <scope>NUCLEOTIDE SEQUENCE [LARGE SCALE GENOMIC DNA]</scope>
    <source>
        <strain evidence="8 9">SYSU DXS3180</strain>
    </source>
</reference>
<feature type="domain" description="Large ribosomal subunit protein uL2 RNA-binding" evidence="7">
    <location>
        <begin position="42"/>
        <end position="118"/>
    </location>
</feature>
<evidence type="ECO:0000259" key="6">
    <source>
        <dbReference type="SMART" id="SM01382"/>
    </source>
</evidence>
<dbReference type="SMART" id="SM01383">
    <property type="entry name" value="Ribosomal_L2"/>
    <property type="match status" value="1"/>
</dbReference>
<comment type="similarity">
    <text evidence="1 4">Belongs to the universal ribosomal protein uL2 family.</text>
</comment>
<evidence type="ECO:0000256" key="3">
    <source>
        <dbReference type="ARBA" id="ARBA00023274"/>
    </source>
</evidence>
<keyword evidence="3 4" id="KW-0687">Ribonucleoprotein</keyword>
<dbReference type="HAMAP" id="MF_01320_B">
    <property type="entry name" value="Ribosomal_uL2_B"/>
    <property type="match status" value="1"/>
</dbReference>
<dbReference type="SUPFAM" id="SSF50104">
    <property type="entry name" value="Translation proteins SH3-like domain"/>
    <property type="match status" value="1"/>
</dbReference>
<dbReference type="InterPro" id="IPR008991">
    <property type="entry name" value="Translation_prot_SH3-like_sf"/>
</dbReference>
<keyword evidence="9" id="KW-1185">Reference proteome</keyword>
<evidence type="ECO:0000256" key="5">
    <source>
        <dbReference type="SAM" id="MobiDB-lite"/>
    </source>
</evidence>